<dbReference type="PANTHER" id="PTHR32303:SF4">
    <property type="entry name" value="QUINOPROTEIN GLUCOSE DEHYDROGENASE"/>
    <property type="match status" value="1"/>
</dbReference>
<dbReference type="Gene3D" id="2.140.10.10">
    <property type="entry name" value="Quinoprotein alcohol dehydrogenase-like superfamily"/>
    <property type="match status" value="2"/>
</dbReference>
<keyword evidence="5" id="KW-0732">Signal</keyword>
<evidence type="ECO:0000256" key="3">
    <source>
        <dbReference type="ARBA" id="ARBA00022617"/>
    </source>
</evidence>
<evidence type="ECO:0000313" key="10">
    <source>
        <dbReference type="EMBL" id="CAA9340620.1"/>
    </source>
</evidence>
<comment type="similarity">
    <text evidence="2">Belongs to the bacterial PQQ dehydrogenase family.</text>
</comment>
<evidence type="ECO:0000256" key="4">
    <source>
        <dbReference type="ARBA" id="ARBA00022723"/>
    </source>
</evidence>
<dbReference type="Gene3D" id="1.10.760.10">
    <property type="entry name" value="Cytochrome c-like domain"/>
    <property type="match status" value="1"/>
</dbReference>
<dbReference type="SMART" id="SM00564">
    <property type="entry name" value="PQQ"/>
    <property type="match status" value="4"/>
</dbReference>
<dbReference type="InterPro" id="IPR018391">
    <property type="entry name" value="PQQ_b-propeller_rpt"/>
</dbReference>
<feature type="domain" description="Cytochrome c" evidence="9">
    <location>
        <begin position="468"/>
        <end position="545"/>
    </location>
</feature>
<dbReference type="SUPFAM" id="SSF46626">
    <property type="entry name" value="Cytochrome c"/>
    <property type="match status" value="1"/>
</dbReference>
<keyword evidence="6 10" id="KW-0560">Oxidoreductase</keyword>
<evidence type="ECO:0000256" key="1">
    <source>
        <dbReference type="ARBA" id="ARBA00001931"/>
    </source>
</evidence>
<protein>
    <submittedName>
        <fullName evidence="10">Glucose dehydrogenase, PQQ-dependent</fullName>
        <ecNumber evidence="10">1.1.5.2</ecNumber>
    </submittedName>
</protein>
<dbReference type="PROSITE" id="PS51007">
    <property type="entry name" value="CYTC"/>
    <property type="match status" value="1"/>
</dbReference>
<dbReference type="InterPro" id="IPR036909">
    <property type="entry name" value="Cyt_c-like_dom_sf"/>
</dbReference>
<dbReference type="GO" id="GO:0016020">
    <property type="term" value="C:membrane"/>
    <property type="evidence" value="ECO:0007669"/>
    <property type="project" value="InterPro"/>
</dbReference>
<organism evidence="10">
    <name type="scientific">uncultured Cytophagales bacterium</name>
    <dbReference type="NCBI Taxonomy" id="158755"/>
    <lineage>
        <taxon>Bacteria</taxon>
        <taxon>Pseudomonadati</taxon>
        <taxon>Bacteroidota</taxon>
        <taxon>Sphingobacteriia</taxon>
        <taxon>Sphingobacteriales</taxon>
        <taxon>environmental samples</taxon>
    </lineage>
</organism>
<dbReference type="InterPro" id="IPR017511">
    <property type="entry name" value="PQQ_mDH"/>
</dbReference>
<dbReference type="GO" id="GO:0008876">
    <property type="term" value="F:quinoprotein glucose dehydrogenase activity"/>
    <property type="evidence" value="ECO:0007669"/>
    <property type="project" value="UniProtKB-EC"/>
</dbReference>
<sequence>MKRTLIAACLLSAGLLTGLMRPVPPDDGEWREYLGGPDRNHYSPLTQIDAGNVGRLKVAWEYHTRDSGQVQCNPIIVNGVLYGMTASTQPFAVDAATGREIWRRRDTTGANGLSTSRGVTYWESGDDKRILFTNGPWLHALDARTGQPIPGFGQGGRTSLKAGLGAGAQDRFVISNTPGTLFEDLLIMPLRLSEGPDAAPGNVQAFNVRTGALAWAFRTIPHPGEYGADTWPAGTHQNPEVGAANNWSGMAVDRKRGIVYVPTGSAAFDFYGGNRKGDNLFANCLLALDARTGKRRWHYQFVHHDILDRDPPAPPNLVTVTHGGKRIDAVAQVTKQGYVFVFDRETGKPLFPINEVPVPASDVPGETAAPTQPIPAKPAPYARQTFTEADINPTASNRDELVAAFRKSRSEGPFTPLSAGGSIVFPGLDGGAEWGGAAVDPDGIMYLNSNEMAWLISLNPKTSDDQLAALTPGHRVYATTCASCHGPERKGNAASGFPSLVGIGNRRTREYVATVVANGKGMMPAFSRLSGAERQALVAFLFGDEKQEAGTNAPKAAVQEVNQAKPPASYRISGYTKFLDADGYPAIKPPWGTLNAIDLNTGEYRWKTIYGEHPALAAKGVAQTGAESYGGPVVTASGLLFIAGTADGKFRAYDKKTGKLLWQTQLPAAGFATPSTYQVNGRQYVVVACGGTKLGAKKGDSYVAFAVE</sequence>
<name>A0A6J4LS95_9SPHI</name>
<dbReference type="EC" id="1.1.5.2" evidence="10"/>
<dbReference type="InterPro" id="IPR011047">
    <property type="entry name" value="Quinoprotein_ADH-like_sf"/>
</dbReference>
<dbReference type="GO" id="GO:0009055">
    <property type="term" value="F:electron transfer activity"/>
    <property type="evidence" value="ECO:0007669"/>
    <property type="project" value="InterPro"/>
</dbReference>
<reference evidence="10" key="1">
    <citation type="submission" date="2020-02" db="EMBL/GenBank/DDBJ databases">
        <authorList>
            <person name="Meier V. D."/>
        </authorList>
    </citation>
    <scope>NUCLEOTIDE SEQUENCE</scope>
    <source>
        <strain evidence="10">AVDCRST_MAG56</strain>
    </source>
</reference>
<dbReference type="InterPro" id="IPR002372">
    <property type="entry name" value="PQQ_rpt_dom"/>
</dbReference>
<evidence type="ECO:0000259" key="9">
    <source>
        <dbReference type="PROSITE" id="PS51007"/>
    </source>
</evidence>
<dbReference type="SUPFAM" id="SSF50998">
    <property type="entry name" value="Quinoprotein alcohol dehydrogenase-like"/>
    <property type="match status" value="1"/>
</dbReference>
<comment type="cofactor">
    <cofactor evidence="1">
        <name>pyrroloquinoline quinone</name>
        <dbReference type="ChEBI" id="CHEBI:58442"/>
    </cofactor>
</comment>
<evidence type="ECO:0000256" key="6">
    <source>
        <dbReference type="ARBA" id="ARBA00023002"/>
    </source>
</evidence>
<dbReference type="Pfam" id="PF13442">
    <property type="entry name" value="Cytochrome_CBB3"/>
    <property type="match status" value="1"/>
</dbReference>
<dbReference type="Pfam" id="PF01011">
    <property type="entry name" value="PQQ"/>
    <property type="match status" value="2"/>
</dbReference>
<dbReference type="CDD" id="cd10280">
    <property type="entry name" value="PQQ_mGDH"/>
    <property type="match status" value="1"/>
</dbReference>
<proteinExistence type="inferred from homology"/>
<dbReference type="InterPro" id="IPR009056">
    <property type="entry name" value="Cyt_c-like_dom"/>
</dbReference>
<evidence type="ECO:0000256" key="5">
    <source>
        <dbReference type="ARBA" id="ARBA00022729"/>
    </source>
</evidence>
<accession>A0A6J4LS95</accession>
<dbReference type="PANTHER" id="PTHR32303">
    <property type="entry name" value="QUINOPROTEIN ALCOHOL DEHYDROGENASE (CYTOCHROME C)"/>
    <property type="match status" value="1"/>
</dbReference>
<evidence type="ECO:0000256" key="2">
    <source>
        <dbReference type="ARBA" id="ARBA00008156"/>
    </source>
</evidence>
<keyword evidence="4 8" id="KW-0479">Metal-binding</keyword>
<dbReference type="GO" id="GO:0048038">
    <property type="term" value="F:quinone binding"/>
    <property type="evidence" value="ECO:0007669"/>
    <property type="project" value="InterPro"/>
</dbReference>
<evidence type="ECO:0000256" key="7">
    <source>
        <dbReference type="ARBA" id="ARBA00023004"/>
    </source>
</evidence>
<dbReference type="GO" id="GO:0046872">
    <property type="term" value="F:metal ion binding"/>
    <property type="evidence" value="ECO:0007669"/>
    <property type="project" value="UniProtKB-KW"/>
</dbReference>
<gene>
    <name evidence="10" type="ORF">AVDCRST_MAG56-7910</name>
</gene>
<keyword evidence="3 8" id="KW-0349">Heme</keyword>
<evidence type="ECO:0000256" key="8">
    <source>
        <dbReference type="PROSITE-ProRule" id="PRU00433"/>
    </source>
</evidence>
<keyword evidence="7 8" id="KW-0408">Iron</keyword>
<dbReference type="EMBL" id="CADCTQ010000659">
    <property type="protein sequence ID" value="CAA9340620.1"/>
    <property type="molecule type" value="Genomic_DNA"/>
</dbReference>
<dbReference type="AlphaFoldDB" id="A0A6J4LS95"/>
<dbReference type="GO" id="GO:0020037">
    <property type="term" value="F:heme binding"/>
    <property type="evidence" value="ECO:0007669"/>
    <property type="project" value="InterPro"/>
</dbReference>